<dbReference type="Proteomes" id="UP001055072">
    <property type="component" value="Unassembled WGS sequence"/>
</dbReference>
<accession>A0ACB8U4V4</accession>
<name>A0ACB8U4V4_9APHY</name>
<sequence>MLEMISHVHFIPYPRRFSSLMLFVSHRLSSVIHRFIIEHRHHLWGFKGSACLPCFPLSRFPFYFVSFISCLSPAISTKPTKTTENVSTRKLYTCYIFFCSPYFLLPTTYCSLILFRLQFSRTFWVASTPPPPHSPPHPRHPFHTYPSIP</sequence>
<keyword evidence="2" id="KW-1185">Reference proteome</keyword>
<comment type="caution">
    <text evidence="1">The sequence shown here is derived from an EMBL/GenBank/DDBJ whole genome shotgun (WGS) entry which is preliminary data.</text>
</comment>
<evidence type="ECO:0000313" key="2">
    <source>
        <dbReference type="Proteomes" id="UP001055072"/>
    </source>
</evidence>
<reference evidence="1" key="1">
    <citation type="journal article" date="2021" name="Environ. Microbiol.">
        <title>Gene family expansions and transcriptome signatures uncover fungal adaptations to wood decay.</title>
        <authorList>
            <person name="Hage H."/>
            <person name="Miyauchi S."/>
            <person name="Viragh M."/>
            <person name="Drula E."/>
            <person name="Min B."/>
            <person name="Chaduli D."/>
            <person name="Navarro D."/>
            <person name="Favel A."/>
            <person name="Norest M."/>
            <person name="Lesage-Meessen L."/>
            <person name="Balint B."/>
            <person name="Merenyi Z."/>
            <person name="de Eugenio L."/>
            <person name="Morin E."/>
            <person name="Martinez A.T."/>
            <person name="Baldrian P."/>
            <person name="Stursova M."/>
            <person name="Martinez M.J."/>
            <person name="Novotny C."/>
            <person name="Magnuson J.K."/>
            <person name="Spatafora J.W."/>
            <person name="Maurice S."/>
            <person name="Pangilinan J."/>
            <person name="Andreopoulos W."/>
            <person name="LaButti K."/>
            <person name="Hundley H."/>
            <person name="Na H."/>
            <person name="Kuo A."/>
            <person name="Barry K."/>
            <person name="Lipzen A."/>
            <person name="Henrissat B."/>
            <person name="Riley R."/>
            <person name="Ahrendt S."/>
            <person name="Nagy L.G."/>
            <person name="Grigoriev I.V."/>
            <person name="Martin F."/>
            <person name="Rosso M.N."/>
        </authorList>
    </citation>
    <scope>NUCLEOTIDE SEQUENCE</scope>
    <source>
        <strain evidence="1">CBS 384.51</strain>
    </source>
</reference>
<proteinExistence type="predicted"/>
<organism evidence="1 2">
    <name type="scientific">Irpex rosettiformis</name>
    <dbReference type="NCBI Taxonomy" id="378272"/>
    <lineage>
        <taxon>Eukaryota</taxon>
        <taxon>Fungi</taxon>
        <taxon>Dikarya</taxon>
        <taxon>Basidiomycota</taxon>
        <taxon>Agaricomycotina</taxon>
        <taxon>Agaricomycetes</taxon>
        <taxon>Polyporales</taxon>
        <taxon>Irpicaceae</taxon>
        <taxon>Irpex</taxon>
    </lineage>
</organism>
<protein>
    <submittedName>
        <fullName evidence="1">Uncharacterized protein</fullName>
    </submittedName>
</protein>
<gene>
    <name evidence="1" type="ORF">BDY19DRAFT_135034</name>
</gene>
<evidence type="ECO:0000313" key="1">
    <source>
        <dbReference type="EMBL" id="KAI0089273.1"/>
    </source>
</evidence>
<dbReference type="EMBL" id="MU274911">
    <property type="protein sequence ID" value="KAI0089273.1"/>
    <property type="molecule type" value="Genomic_DNA"/>
</dbReference>